<protein>
    <submittedName>
        <fullName evidence="5">AraC-type DNA-binding protein</fullName>
    </submittedName>
</protein>
<accession>A0A1G6KN83</accession>
<dbReference type="Gene3D" id="1.10.10.60">
    <property type="entry name" value="Homeodomain-like"/>
    <property type="match status" value="1"/>
</dbReference>
<dbReference type="Pfam" id="PF12833">
    <property type="entry name" value="HTH_18"/>
    <property type="match status" value="1"/>
</dbReference>
<keyword evidence="2 5" id="KW-0238">DNA-binding</keyword>
<evidence type="ECO:0000256" key="3">
    <source>
        <dbReference type="ARBA" id="ARBA00023163"/>
    </source>
</evidence>
<proteinExistence type="predicted"/>
<dbReference type="Pfam" id="PF20240">
    <property type="entry name" value="DUF6597"/>
    <property type="match status" value="1"/>
</dbReference>
<dbReference type="PROSITE" id="PS01124">
    <property type="entry name" value="HTH_ARAC_FAMILY_2"/>
    <property type="match status" value="1"/>
</dbReference>
<evidence type="ECO:0000313" key="6">
    <source>
        <dbReference type="Proteomes" id="UP000199501"/>
    </source>
</evidence>
<keyword evidence="3" id="KW-0804">Transcription</keyword>
<name>A0A1G6KN83_9PSEU</name>
<sequence>MTYRERRVPGAGLACVWSREYSGTGESRIVPDACVDVIWHRESGRLWVAGPDTGPQVHVSEPGMLVGLRFRPGDTALGVPADALRDARVALADLWPRAAELGERLASASDVVAAQEVLVAALPAAPDPVVAVIRGLAAEGGSVRGIADALGMSERQLRRRARAAFGYGPKMLHRVLRFQRALGLARAGVAFGDVAYAAGYADQAHLAREVRGLAGVPLGDVVRG</sequence>
<dbReference type="SMART" id="SM00342">
    <property type="entry name" value="HTH_ARAC"/>
    <property type="match status" value="1"/>
</dbReference>
<feature type="domain" description="HTH araC/xylS-type" evidence="4">
    <location>
        <begin position="127"/>
        <end position="224"/>
    </location>
</feature>
<dbReference type="GO" id="GO:0043565">
    <property type="term" value="F:sequence-specific DNA binding"/>
    <property type="evidence" value="ECO:0007669"/>
    <property type="project" value="InterPro"/>
</dbReference>
<keyword evidence="1" id="KW-0805">Transcription regulation</keyword>
<dbReference type="PANTHER" id="PTHR46796">
    <property type="entry name" value="HTH-TYPE TRANSCRIPTIONAL ACTIVATOR RHAS-RELATED"/>
    <property type="match status" value="1"/>
</dbReference>
<evidence type="ECO:0000256" key="1">
    <source>
        <dbReference type="ARBA" id="ARBA00023015"/>
    </source>
</evidence>
<dbReference type="EMBL" id="FMZZ01000001">
    <property type="protein sequence ID" value="SDC32281.1"/>
    <property type="molecule type" value="Genomic_DNA"/>
</dbReference>
<gene>
    <name evidence="5" type="ORF">SAMN05216174_101999</name>
</gene>
<organism evidence="5 6">
    <name type="scientific">Actinokineospora iranica</name>
    <dbReference type="NCBI Taxonomy" id="1271860"/>
    <lineage>
        <taxon>Bacteria</taxon>
        <taxon>Bacillati</taxon>
        <taxon>Actinomycetota</taxon>
        <taxon>Actinomycetes</taxon>
        <taxon>Pseudonocardiales</taxon>
        <taxon>Pseudonocardiaceae</taxon>
        <taxon>Actinokineospora</taxon>
    </lineage>
</organism>
<keyword evidence="6" id="KW-1185">Reference proteome</keyword>
<dbReference type="PANTHER" id="PTHR46796:SF15">
    <property type="entry name" value="BLL1074 PROTEIN"/>
    <property type="match status" value="1"/>
</dbReference>
<dbReference type="Proteomes" id="UP000199501">
    <property type="component" value="Unassembled WGS sequence"/>
</dbReference>
<dbReference type="InterPro" id="IPR018060">
    <property type="entry name" value="HTH_AraC"/>
</dbReference>
<reference evidence="6" key="1">
    <citation type="submission" date="2016-10" db="EMBL/GenBank/DDBJ databases">
        <authorList>
            <person name="Varghese N."/>
            <person name="Submissions S."/>
        </authorList>
    </citation>
    <scope>NUCLEOTIDE SEQUENCE [LARGE SCALE GENOMIC DNA]</scope>
    <source>
        <strain evidence="6">IBRC-M 10403</strain>
    </source>
</reference>
<dbReference type="OrthoDB" id="9815799at2"/>
<evidence type="ECO:0000313" key="5">
    <source>
        <dbReference type="EMBL" id="SDC32281.1"/>
    </source>
</evidence>
<evidence type="ECO:0000256" key="2">
    <source>
        <dbReference type="ARBA" id="ARBA00023125"/>
    </source>
</evidence>
<dbReference type="STRING" id="1271860.SAMN05216174_101999"/>
<dbReference type="InterPro" id="IPR050204">
    <property type="entry name" value="AraC_XylS_family_regulators"/>
</dbReference>
<dbReference type="GO" id="GO:0003700">
    <property type="term" value="F:DNA-binding transcription factor activity"/>
    <property type="evidence" value="ECO:0007669"/>
    <property type="project" value="InterPro"/>
</dbReference>
<evidence type="ECO:0000259" key="4">
    <source>
        <dbReference type="PROSITE" id="PS01124"/>
    </source>
</evidence>
<dbReference type="AlphaFoldDB" id="A0A1G6KN83"/>
<dbReference type="RefSeq" id="WP_091448473.1">
    <property type="nucleotide sequence ID" value="NZ_FMZZ01000001.1"/>
</dbReference>
<dbReference type="InterPro" id="IPR046532">
    <property type="entry name" value="DUF6597"/>
</dbReference>